<comment type="function">
    <text evidence="5">Essential cell division protein that forms a contractile ring structure (Z ring) at the future cell division site. The regulation of the ring assembly controls the timing and the location of cell division. One of the functions of the FtsZ ring is to recruit other cell division proteins to the septum to produce a new cell wall between the dividing cells. Binds GTP and shows GTPase activity.</text>
</comment>
<evidence type="ECO:0000256" key="3">
    <source>
        <dbReference type="ARBA" id="ARBA00023134"/>
    </source>
</evidence>
<dbReference type="GO" id="GO:0032153">
    <property type="term" value="C:cell division site"/>
    <property type="evidence" value="ECO:0007669"/>
    <property type="project" value="UniProtKB-UniRule"/>
</dbReference>
<dbReference type="PRINTS" id="PR00423">
    <property type="entry name" value="CELLDVISFTSZ"/>
</dbReference>
<comment type="subunit">
    <text evidence="5">Homodimer. Polymerizes to form a dynamic ring structure in a strictly GTP-dependent manner. Interacts directly with several other division proteins.</text>
</comment>
<keyword evidence="5" id="KW-0131">Cell cycle</keyword>
<dbReference type="GO" id="GO:0005525">
    <property type="term" value="F:GTP binding"/>
    <property type="evidence" value="ECO:0007669"/>
    <property type="project" value="UniProtKB-UniRule"/>
</dbReference>
<dbReference type="AlphaFoldDB" id="Q74M90"/>
<dbReference type="PANTHER" id="PTHR30314:SF3">
    <property type="entry name" value="MITOCHONDRIAL DIVISION PROTEIN FSZA"/>
    <property type="match status" value="1"/>
</dbReference>
<dbReference type="SUPFAM" id="SSF52490">
    <property type="entry name" value="Tubulin nucleotide-binding domain-like"/>
    <property type="match status" value="1"/>
</dbReference>
<dbReference type="CDD" id="cd02201">
    <property type="entry name" value="FtsZ_type1"/>
    <property type="match status" value="1"/>
</dbReference>
<dbReference type="SMART" id="SM00864">
    <property type="entry name" value="Tubulin"/>
    <property type="match status" value="1"/>
</dbReference>
<evidence type="ECO:0000256" key="2">
    <source>
        <dbReference type="ARBA" id="ARBA00022741"/>
    </source>
</evidence>
<gene>
    <name evidence="5" type="primary">ftsZ</name>
    <name evidence="9" type="ordered locus">NEQ473</name>
</gene>
<evidence type="ECO:0000259" key="7">
    <source>
        <dbReference type="SMART" id="SM00864"/>
    </source>
</evidence>
<accession>Q74M90</accession>
<evidence type="ECO:0000313" key="9">
    <source>
        <dbReference type="EMBL" id="AAR39316.1"/>
    </source>
</evidence>
<dbReference type="EnsemblBacteria" id="AAR39316">
    <property type="protein sequence ID" value="AAR39316"/>
    <property type="gene ID" value="NEQ473"/>
</dbReference>
<dbReference type="SMART" id="SM00865">
    <property type="entry name" value="Tubulin_C"/>
    <property type="match status" value="1"/>
</dbReference>
<protein>
    <recommendedName>
        <fullName evidence="5 6">Cell division protein FtsZ</fullName>
    </recommendedName>
</protein>
<dbReference type="InterPro" id="IPR036525">
    <property type="entry name" value="Tubulin/FtsZ_GTPase_sf"/>
</dbReference>
<dbReference type="Pfam" id="PF12327">
    <property type="entry name" value="FtsZ_C"/>
    <property type="match status" value="1"/>
</dbReference>
<feature type="binding site" evidence="5">
    <location>
        <begin position="125"/>
        <end position="127"/>
    </location>
    <ligand>
        <name>GTP</name>
        <dbReference type="ChEBI" id="CHEBI:37565"/>
    </ligand>
</feature>
<sequence length="354" mass="38246">MVMDDILKEALETMKDINLSKARAANIKVVGVGGAGCNIIEWLYKKKIENVDLIAMNTDAVHLKSMKVDPERVKRILLGPDITKGHGAGGKPEVAEQAARESAKEIKQLLEGADLVWVVAGMGGGTGTGAAPVVAEIAQNVGALVTSFAITPFRFEGRRLQIAWEGIRRLTEFSNTTVILDNNKLFEVARGLNVQQAFALSNELVAQTVSGVVEIVTGAADINRDLADIKAIMEEGHVAAIGIGESSSENRLIEAVTRAIKHPLLDVDVKGAKGALIYITAGPDFKIDELKSLETFVKNNLDSNAYVSWGLKIREDFGEKVRVIAIVTGVKSPYIIGKDFISRKKDEYGIDKIL</sequence>
<feature type="binding site" evidence="5">
    <location>
        <begin position="34"/>
        <end position="38"/>
    </location>
    <ligand>
        <name>GTP</name>
        <dbReference type="ChEBI" id="CHEBI:37565"/>
    </ligand>
</feature>
<evidence type="ECO:0000256" key="1">
    <source>
        <dbReference type="ARBA" id="ARBA00009690"/>
    </source>
</evidence>
<dbReference type="InterPro" id="IPR008280">
    <property type="entry name" value="Tub_FtsZ_C"/>
</dbReference>
<feature type="binding site" evidence="5">
    <location>
        <position position="202"/>
    </location>
    <ligand>
        <name>GTP</name>
        <dbReference type="ChEBI" id="CHEBI:37565"/>
    </ligand>
</feature>
<evidence type="ECO:0000256" key="5">
    <source>
        <dbReference type="HAMAP-Rule" id="MF_00909"/>
    </source>
</evidence>
<proteinExistence type="inferred from homology"/>
<organism evidence="9 10">
    <name type="scientific">Nanoarchaeum equitans (strain Kin4-M)</name>
    <dbReference type="NCBI Taxonomy" id="228908"/>
    <lineage>
        <taxon>Archaea</taxon>
        <taxon>Nanobdellota</taxon>
        <taxon>Candidatus Nanoarchaeia</taxon>
        <taxon>Nanoarchaeales</taxon>
        <taxon>Nanoarchaeaceae</taxon>
        <taxon>Nanoarchaeum</taxon>
    </lineage>
</organism>
<reference evidence="9 10" key="1">
    <citation type="journal article" date="2003" name="Proc. Natl. Acad. Sci. U.S.A.">
        <title>The genome of Nanoarchaeum equitans: insights into early archaeal evolution and derived parasitism.</title>
        <authorList>
            <person name="Waters E."/>
            <person name="Hohn M.J."/>
            <person name="Ahel I."/>
            <person name="Graham D.E."/>
            <person name="Adams M.D."/>
            <person name="Barnstead M."/>
            <person name="Beeson K.Y."/>
            <person name="Bibbs L."/>
            <person name="Bolanos R."/>
            <person name="Keller M."/>
            <person name="Kretz K."/>
            <person name="Lin X."/>
            <person name="Mathur E."/>
            <person name="Ni J."/>
            <person name="Podar M."/>
            <person name="Richardson T."/>
            <person name="Sutton G.G."/>
            <person name="Simon M."/>
            <person name="Soll D."/>
            <person name="Stetter K.O."/>
            <person name="Short J.M."/>
            <person name="Noordewier M."/>
        </authorList>
    </citation>
    <scope>NUCLEOTIDE SEQUENCE [LARGE SCALE GENOMIC DNA]</scope>
    <source>
        <strain evidence="9 10">Kin4-M</strain>
    </source>
</reference>
<evidence type="ECO:0000313" key="10">
    <source>
        <dbReference type="Proteomes" id="UP000000578"/>
    </source>
</evidence>
<dbReference type="PATRIC" id="fig|228908.8.peg.488"/>
<name>Q74M90_NANEQ</name>
<dbReference type="InterPro" id="IPR000158">
    <property type="entry name" value="Cell_div_FtsZ"/>
</dbReference>
<comment type="similarity">
    <text evidence="1 5">Belongs to the FtsZ family.</text>
</comment>
<feature type="binding site" evidence="5">
    <location>
        <position position="159"/>
    </location>
    <ligand>
        <name>GTP</name>
        <dbReference type="ChEBI" id="CHEBI:37565"/>
    </ligand>
</feature>
<evidence type="ECO:0000256" key="4">
    <source>
        <dbReference type="ARBA" id="ARBA00023210"/>
    </source>
</evidence>
<dbReference type="NCBIfam" id="TIGR00065">
    <property type="entry name" value="ftsZ"/>
    <property type="match status" value="1"/>
</dbReference>
<keyword evidence="5" id="KW-0132">Cell division</keyword>
<dbReference type="Gene3D" id="3.40.50.1440">
    <property type="entry name" value="Tubulin/FtsZ, GTPase domain"/>
    <property type="match status" value="1"/>
</dbReference>
<dbReference type="Proteomes" id="UP000000578">
    <property type="component" value="Chromosome"/>
</dbReference>
<dbReference type="STRING" id="228908.NEQ473"/>
<dbReference type="HOGENOM" id="CLU_024865_0_1_2"/>
<keyword evidence="5" id="KW-0963">Cytoplasm</keyword>
<feature type="domain" description="Tubulin/FtsZ GTPase" evidence="7">
    <location>
        <begin position="26"/>
        <end position="220"/>
    </location>
</feature>
<feature type="domain" description="Tubulin/FtsZ 2-layer sandwich" evidence="8">
    <location>
        <begin position="222"/>
        <end position="339"/>
    </location>
</feature>
<dbReference type="KEGG" id="neq:NEQ473"/>
<dbReference type="GO" id="GO:0003924">
    <property type="term" value="F:GTPase activity"/>
    <property type="evidence" value="ECO:0007669"/>
    <property type="project" value="UniProtKB-UniRule"/>
</dbReference>
<dbReference type="PANTHER" id="PTHR30314">
    <property type="entry name" value="CELL DIVISION PROTEIN FTSZ-RELATED"/>
    <property type="match status" value="1"/>
</dbReference>
<dbReference type="InterPro" id="IPR018316">
    <property type="entry name" value="Tubulin/FtsZ_2-layer-sand-dom"/>
</dbReference>
<keyword evidence="3 5" id="KW-0342">GTP-binding</keyword>
<keyword evidence="2 5" id="KW-0547">Nucleotide-binding</keyword>
<evidence type="ECO:0000256" key="6">
    <source>
        <dbReference type="NCBIfam" id="TIGR00065"/>
    </source>
</evidence>
<dbReference type="HAMAP" id="MF_00909">
    <property type="entry name" value="FtsZ"/>
    <property type="match status" value="1"/>
</dbReference>
<dbReference type="InterPro" id="IPR024757">
    <property type="entry name" value="FtsZ_C"/>
</dbReference>
<dbReference type="GO" id="GO:0051258">
    <property type="term" value="P:protein polymerization"/>
    <property type="evidence" value="ECO:0007669"/>
    <property type="project" value="UniProtKB-UniRule"/>
</dbReference>
<dbReference type="Pfam" id="PF00091">
    <property type="entry name" value="Tubulin"/>
    <property type="match status" value="1"/>
</dbReference>
<evidence type="ECO:0000259" key="8">
    <source>
        <dbReference type="SMART" id="SM00865"/>
    </source>
</evidence>
<dbReference type="EMBL" id="AE017199">
    <property type="protein sequence ID" value="AAR39316.1"/>
    <property type="molecule type" value="Genomic_DNA"/>
</dbReference>
<dbReference type="InterPro" id="IPR003008">
    <property type="entry name" value="Tubulin_FtsZ_GTPase"/>
</dbReference>
<dbReference type="GO" id="GO:0043093">
    <property type="term" value="P:FtsZ-dependent cytokinesis"/>
    <property type="evidence" value="ECO:0007669"/>
    <property type="project" value="UniProtKB-UniRule"/>
</dbReference>
<keyword evidence="10" id="KW-1185">Reference proteome</keyword>
<dbReference type="SUPFAM" id="SSF55307">
    <property type="entry name" value="Tubulin C-terminal domain-like"/>
    <property type="match status" value="1"/>
</dbReference>
<keyword evidence="4 5" id="KW-0717">Septation</keyword>
<dbReference type="GO" id="GO:0005737">
    <property type="term" value="C:cytoplasm"/>
    <property type="evidence" value="ECO:0007669"/>
    <property type="project" value="UniProtKB-SubCell"/>
</dbReference>
<comment type="subcellular location">
    <subcellularLocation>
        <location evidence="5">Cytoplasm</location>
    </subcellularLocation>
    <text evidence="5">Assembles at midcell at the inner surface of the cytoplasmic membrane.</text>
</comment>
<feature type="binding site" evidence="5">
    <location>
        <position position="156"/>
    </location>
    <ligand>
        <name>GTP</name>
        <dbReference type="ChEBI" id="CHEBI:37565"/>
    </ligand>
</feature>
<dbReference type="InterPro" id="IPR045061">
    <property type="entry name" value="FtsZ/CetZ"/>
</dbReference>